<reference evidence="1 2" key="1">
    <citation type="journal article" date="2021" name="Sci. Rep.">
        <title>The distribution of antibiotic resistance genes in chicken gut microbiota commensals.</title>
        <authorList>
            <person name="Juricova H."/>
            <person name="Matiasovicova J."/>
            <person name="Kubasova T."/>
            <person name="Cejkova D."/>
            <person name="Rychlik I."/>
        </authorList>
    </citation>
    <scope>NUCLEOTIDE SEQUENCE [LARGE SCALE GENOMIC DNA]</scope>
    <source>
        <strain evidence="1 2">An819</strain>
    </source>
</reference>
<keyword evidence="2" id="KW-1185">Reference proteome</keyword>
<sequence length="65" mass="7579">MYEYFIGRPKWFKALGYSRLRNKKKEGAKLPVLIVQTDHIRVPNGPYGQPELPLVVFKTIFVNIC</sequence>
<organism evidence="1 2">
    <name type="scientific">Marseilla massiliensis</name>
    <dbReference type="NCBI Taxonomy" id="1841864"/>
    <lineage>
        <taxon>Bacteria</taxon>
        <taxon>Pseudomonadati</taxon>
        <taxon>Bacteroidota</taxon>
        <taxon>Bacteroidia</taxon>
        <taxon>Bacteroidales</taxon>
        <taxon>Prevotellaceae</taxon>
        <taxon>Marseilla</taxon>
    </lineage>
</organism>
<gene>
    <name evidence="1" type="ORF">H6B30_09195</name>
</gene>
<proteinExistence type="predicted"/>
<dbReference type="Proteomes" id="UP000764045">
    <property type="component" value="Unassembled WGS sequence"/>
</dbReference>
<name>A0A939B5C6_9BACT</name>
<evidence type="ECO:0000313" key="1">
    <source>
        <dbReference type="EMBL" id="MBM6661917.1"/>
    </source>
</evidence>
<dbReference type="AlphaFoldDB" id="A0A939B5C6"/>
<comment type="caution">
    <text evidence="1">The sequence shown here is derived from an EMBL/GenBank/DDBJ whole genome shotgun (WGS) entry which is preliminary data.</text>
</comment>
<accession>A0A939B5C6</accession>
<dbReference type="EMBL" id="JACJJL010000014">
    <property type="protein sequence ID" value="MBM6661917.1"/>
    <property type="molecule type" value="Genomic_DNA"/>
</dbReference>
<evidence type="ECO:0000313" key="2">
    <source>
        <dbReference type="Proteomes" id="UP000764045"/>
    </source>
</evidence>
<protein>
    <submittedName>
        <fullName evidence="1">Uncharacterized protein</fullName>
    </submittedName>
</protein>